<evidence type="ECO:0000313" key="1">
    <source>
        <dbReference type="EMBL" id="WPU67091.1"/>
    </source>
</evidence>
<name>A0AAX4HV14_9BACT</name>
<accession>A0AAX4HV14</accession>
<dbReference type="Proteomes" id="UP001324634">
    <property type="component" value="Chromosome"/>
</dbReference>
<dbReference type="RefSeq" id="WP_321399942.1">
    <property type="nucleotide sequence ID" value="NZ_CP139487.1"/>
</dbReference>
<proteinExistence type="predicted"/>
<gene>
    <name evidence="1" type="ORF">SOO65_10030</name>
</gene>
<reference evidence="1 2" key="1">
    <citation type="submission" date="2023-11" db="EMBL/GenBank/DDBJ databases">
        <title>Peredibacter starrii A3.12.</title>
        <authorList>
            <person name="Mitchell R.J."/>
        </authorList>
    </citation>
    <scope>NUCLEOTIDE SEQUENCE [LARGE SCALE GENOMIC DNA]</scope>
    <source>
        <strain evidence="1 2">A3.12</strain>
    </source>
</reference>
<organism evidence="1 2">
    <name type="scientific">Peredibacter starrii</name>
    <dbReference type="NCBI Taxonomy" id="28202"/>
    <lineage>
        <taxon>Bacteria</taxon>
        <taxon>Pseudomonadati</taxon>
        <taxon>Bdellovibrionota</taxon>
        <taxon>Bacteriovoracia</taxon>
        <taxon>Bacteriovoracales</taxon>
        <taxon>Bacteriovoracaceae</taxon>
        <taxon>Peredibacter</taxon>
    </lineage>
</organism>
<protein>
    <recommendedName>
        <fullName evidence="3">Lipid/polyisoprenoid-binding YceI-like domain-containing protein</fullName>
    </recommendedName>
</protein>
<dbReference type="KEGG" id="psti:SOO65_10030"/>
<evidence type="ECO:0008006" key="3">
    <source>
        <dbReference type="Google" id="ProtNLM"/>
    </source>
</evidence>
<sequence length="186" mass="20942">MKFLIILLISNSLMASTEVEDAKRSIQELIRPLIAGASKTRPKGTEKFRVDGCDKTKINWMNVLTMKEEASVTYKFKDGCDIQGTIKPKVFQTFPASLDLRNIQSYSKVESQNKITAMLEAKPILNLEMRAGHLTGKNAKVKFEADYRVQLNPMNKNPVEKNLGGELRITEINGKKASIKQKILVQ</sequence>
<keyword evidence="2" id="KW-1185">Reference proteome</keyword>
<evidence type="ECO:0000313" key="2">
    <source>
        <dbReference type="Proteomes" id="UP001324634"/>
    </source>
</evidence>
<dbReference type="EMBL" id="CP139487">
    <property type="protein sequence ID" value="WPU67091.1"/>
    <property type="molecule type" value="Genomic_DNA"/>
</dbReference>
<dbReference type="AlphaFoldDB" id="A0AAX4HV14"/>